<evidence type="ECO:0000256" key="1">
    <source>
        <dbReference type="ARBA" id="ARBA00004141"/>
    </source>
</evidence>
<gene>
    <name evidence="6" type="ORF">KI810_07980</name>
</gene>
<proteinExistence type="predicted"/>
<dbReference type="Proteomes" id="UP000756860">
    <property type="component" value="Unassembled WGS sequence"/>
</dbReference>
<dbReference type="NCBIfam" id="NF037968">
    <property type="entry name" value="SemiSWEET_2"/>
    <property type="match status" value="1"/>
</dbReference>
<comment type="subcellular location">
    <subcellularLocation>
        <location evidence="1">Membrane</location>
        <topology evidence="1">Multi-pass membrane protein</topology>
    </subcellularLocation>
</comment>
<keyword evidence="7" id="KW-1185">Reference proteome</keyword>
<evidence type="ECO:0000256" key="5">
    <source>
        <dbReference type="SAM" id="Phobius"/>
    </source>
</evidence>
<evidence type="ECO:0000313" key="7">
    <source>
        <dbReference type="Proteomes" id="UP000756860"/>
    </source>
</evidence>
<keyword evidence="3 5" id="KW-1133">Transmembrane helix</keyword>
<dbReference type="InterPro" id="IPR047662">
    <property type="entry name" value="SemiSWEET"/>
</dbReference>
<dbReference type="InterPro" id="IPR006603">
    <property type="entry name" value="PQ-loop_rpt"/>
</dbReference>
<evidence type="ECO:0000256" key="2">
    <source>
        <dbReference type="ARBA" id="ARBA00022692"/>
    </source>
</evidence>
<reference evidence="6 7" key="1">
    <citation type="submission" date="2021-05" db="EMBL/GenBank/DDBJ databases">
        <title>The draft genome of Geobacter luticola JCM 17780.</title>
        <authorList>
            <person name="Xu Z."/>
            <person name="Masuda Y."/>
            <person name="Itoh H."/>
            <person name="Senoo K."/>
        </authorList>
    </citation>
    <scope>NUCLEOTIDE SEQUENCE [LARGE SCALE GENOMIC DNA]</scope>
    <source>
        <strain evidence="6 7">JCM 17780</strain>
    </source>
</reference>
<accession>A0ABS5SCA2</accession>
<evidence type="ECO:0000313" key="6">
    <source>
        <dbReference type="EMBL" id="MBT0652991.1"/>
    </source>
</evidence>
<dbReference type="EMBL" id="JAHCVK010000002">
    <property type="protein sequence ID" value="MBT0652991.1"/>
    <property type="molecule type" value="Genomic_DNA"/>
</dbReference>
<keyword evidence="4 5" id="KW-0472">Membrane</keyword>
<dbReference type="Gene3D" id="1.20.1280.290">
    <property type="match status" value="1"/>
</dbReference>
<name>A0ABS5SCA2_9BACT</name>
<protein>
    <submittedName>
        <fullName evidence="6">SemiSWEET transporter</fullName>
    </submittedName>
</protein>
<organism evidence="6 7">
    <name type="scientific">Geomobilimonas luticola</name>
    <dbReference type="NCBI Taxonomy" id="1114878"/>
    <lineage>
        <taxon>Bacteria</taxon>
        <taxon>Pseudomonadati</taxon>
        <taxon>Thermodesulfobacteriota</taxon>
        <taxon>Desulfuromonadia</taxon>
        <taxon>Geobacterales</taxon>
        <taxon>Geobacteraceae</taxon>
        <taxon>Geomobilimonas</taxon>
    </lineage>
</organism>
<dbReference type="Pfam" id="PF04193">
    <property type="entry name" value="PQ-loop"/>
    <property type="match status" value="1"/>
</dbReference>
<feature type="transmembrane region" description="Helical" evidence="5">
    <location>
        <begin position="62"/>
        <end position="79"/>
    </location>
</feature>
<feature type="transmembrane region" description="Helical" evidence="5">
    <location>
        <begin position="36"/>
        <end position="56"/>
    </location>
</feature>
<keyword evidence="2 5" id="KW-0812">Transmembrane</keyword>
<evidence type="ECO:0000256" key="3">
    <source>
        <dbReference type="ARBA" id="ARBA00022989"/>
    </source>
</evidence>
<feature type="transmembrane region" description="Helical" evidence="5">
    <location>
        <begin position="6"/>
        <end position="24"/>
    </location>
</feature>
<sequence length="105" mass="11691">MTDTTLLGLLAGAITSFAAVPQVVRTYRTRHARDISIWQPVLLTAGMVLWLVYGIMLNDLPLIAANIFSIVCYSLLIAMKISFREGDKTPECDYISENISPEEEI</sequence>
<comment type="caution">
    <text evidence="6">The sequence shown here is derived from an EMBL/GenBank/DDBJ whole genome shotgun (WGS) entry which is preliminary data.</text>
</comment>
<dbReference type="RefSeq" id="WP_214174977.1">
    <property type="nucleotide sequence ID" value="NZ_JAHCVK010000002.1"/>
</dbReference>
<evidence type="ECO:0000256" key="4">
    <source>
        <dbReference type="ARBA" id="ARBA00023136"/>
    </source>
</evidence>